<name>A0ABV6VVU9_9ACTN</name>
<accession>A0ABV6VVU9</accession>
<dbReference type="RefSeq" id="WP_380536299.1">
    <property type="nucleotide sequence ID" value="NZ_JBHFAB010000009.1"/>
</dbReference>
<dbReference type="InterPro" id="IPR016032">
    <property type="entry name" value="Sig_transdc_resp-reg_C-effctor"/>
</dbReference>
<reference evidence="2 3" key="1">
    <citation type="submission" date="2024-09" db="EMBL/GenBank/DDBJ databases">
        <authorList>
            <person name="Lee S.D."/>
        </authorList>
    </citation>
    <scope>NUCLEOTIDE SEQUENCE [LARGE SCALE GENOMIC DNA]</scope>
    <source>
        <strain evidence="2 3">N8-3</strain>
    </source>
</reference>
<evidence type="ECO:0000313" key="2">
    <source>
        <dbReference type="EMBL" id="MFC1417836.1"/>
    </source>
</evidence>
<dbReference type="EMBL" id="JBHFAB010000009">
    <property type="protein sequence ID" value="MFC1417836.1"/>
    <property type="molecule type" value="Genomic_DNA"/>
</dbReference>
<dbReference type="InterPro" id="IPR051797">
    <property type="entry name" value="TrmB-like"/>
</dbReference>
<sequence length="294" mass="31855">MDKKVTRPTSCPHCQAPKAPDIPVVRDLLDALRETAVLAAEQAAVLDQALARRPAGASAAVGPGVPWGEEISGLPNISAAIDAEVDSARKEILTAQPDGPRPPSTLTDALASIEDKVKSGVTMRTLYQHTARFDEATKEYVRSVTEIGAEVRTLSEFFERLLVFDRRVAFIPCTADRTRALRITHPALVGFLSDDFGRAWDRAAAYPFVPNHSALAAAEVLPDLRYSIKRLLIRGHSDAAIARRLGISSRSLQSHIQRIKQDLGAVNRLQLGFLLALEDRAAFDASAPAPDLSP</sequence>
<dbReference type="InterPro" id="IPR036388">
    <property type="entry name" value="WH-like_DNA-bd_sf"/>
</dbReference>
<proteinExistence type="predicted"/>
<keyword evidence="3" id="KW-1185">Reference proteome</keyword>
<protein>
    <submittedName>
        <fullName evidence="2">LuxR C-terminal-related transcriptional regulator</fullName>
    </submittedName>
</protein>
<dbReference type="InterPro" id="IPR000792">
    <property type="entry name" value="Tscrpt_reg_LuxR_C"/>
</dbReference>
<dbReference type="Pfam" id="PF00196">
    <property type="entry name" value="GerE"/>
    <property type="match status" value="1"/>
</dbReference>
<dbReference type="PANTHER" id="PTHR34293">
    <property type="entry name" value="HTH-TYPE TRANSCRIPTIONAL REGULATOR TRMBL2"/>
    <property type="match status" value="1"/>
</dbReference>
<dbReference type="Proteomes" id="UP001592531">
    <property type="component" value="Unassembled WGS sequence"/>
</dbReference>
<organism evidence="2 3">
    <name type="scientific">Streptacidiphilus cavernicola</name>
    <dbReference type="NCBI Taxonomy" id="3342716"/>
    <lineage>
        <taxon>Bacteria</taxon>
        <taxon>Bacillati</taxon>
        <taxon>Actinomycetota</taxon>
        <taxon>Actinomycetes</taxon>
        <taxon>Kitasatosporales</taxon>
        <taxon>Streptomycetaceae</taxon>
        <taxon>Streptacidiphilus</taxon>
    </lineage>
</organism>
<dbReference type="Gene3D" id="1.10.10.10">
    <property type="entry name" value="Winged helix-like DNA-binding domain superfamily/Winged helix DNA-binding domain"/>
    <property type="match status" value="1"/>
</dbReference>
<feature type="domain" description="HTH luxR-type" evidence="1">
    <location>
        <begin position="212"/>
        <end position="275"/>
    </location>
</feature>
<evidence type="ECO:0000259" key="1">
    <source>
        <dbReference type="SMART" id="SM00421"/>
    </source>
</evidence>
<dbReference type="SUPFAM" id="SSF46894">
    <property type="entry name" value="C-terminal effector domain of the bipartite response regulators"/>
    <property type="match status" value="1"/>
</dbReference>
<dbReference type="SUPFAM" id="SSF56024">
    <property type="entry name" value="Phospholipase D/nuclease"/>
    <property type="match status" value="1"/>
</dbReference>
<dbReference type="PANTHER" id="PTHR34293:SF1">
    <property type="entry name" value="HTH-TYPE TRANSCRIPTIONAL REGULATOR TRMBL2"/>
    <property type="match status" value="1"/>
</dbReference>
<dbReference type="SMART" id="SM00421">
    <property type="entry name" value="HTH_LUXR"/>
    <property type="match status" value="1"/>
</dbReference>
<gene>
    <name evidence="2" type="ORF">ACEZDE_14455</name>
</gene>
<comment type="caution">
    <text evidence="2">The sequence shown here is derived from an EMBL/GenBank/DDBJ whole genome shotgun (WGS) entry which is preliminary data.</text>
</comment>
<dbReference type="Gene3D" id="3.30.870.10">
    <property type="entry name" value="Endonuclease Chain A"/>
    <property type="match status" value="1"/>
</dbReference>
<evidence type="ECO:0000313" key="3">
    <source>
        <dbReference type="Proteomes" id="UP001592531"/>
    </source>
</evidence>